<proteinExistence type="predicted"/>
<keyword evidence="1" id="KW-0812">Transmembrane</keyword>
<organism evidence="2 3">
    <name type="scientific">Phragmitibacter flavus</name>
    <dbReference type="NCBI Taxonomy" id="2576071"/>
    <lineage>
        <taxon>Bacteria</taxon>
        <taxon>Pseudomonadati</taxon>
        <taxon>Verrucomicrobiota</taxon>
        <taxon>Verrucomicrobiia</taxon>
        <taxon>Verrucomicrobiales</taxon>
        <taxon>Verrucomicrobiaceae</taxon>
        <taxon>Phragmitibacter</taxon>
    </lineage>
</organism>
<evidence type="ECO:0000313" key="2">
    <source>
        <dbReference type="EMBL" id="TLD72552.1"/>
    </source>
</evidence>
<protein>
    <submittedName>
        <fullName evidence="2">Uncharacterized protein</fullName>
    </submittedName>
</protein>
<feature type="transmembrane region" description="Helical" evidence="1">
    <location>
        <begin position="63"/>
        <end position="81"/>
    </location>
</feature>
<keyword evidence="3" id="KW-1185">Reference proteome</keyword>
<gene>
    <name evidence="2" type="ORF">FEM03_00305</name>
</gene>
<evidence type="ECO:0000313" key="3">
    <source>
        <dbReference type="Proteomes" id="UP000306196"/>
    </source>
</evidence>
<keyword evidence="1" id="KW-0472">Membrane</keyword>
<dbReference type="AlphaFoldDB" id="A0A5R8KJT5"/>
<name>A0A5R8KJT5_9BACT</name>
<evidence type="ECO:0000256" key="1">
    <source>
        <dbReference type="SAM" id="Phobius"/>
    </source>
</evidence>
<feature type="transmembrane region" description="Helical" evidence="1">
    <location>
        <begin position="37"/>
        <end position="56"/>
    </location>
</feature>
<sequence>MVSTAFILISVVILFMQVPTMMNVVMRAEPSPTIIFAFLGLMMVGVPLWVGFGLLRLSRDARVVALCFCWLMFLSAPLGILAGISQWPIASIVAGILQLIAFFWIYRVLVSSKNLFYAPVPLTHPETRKS</sequence>
<dbReference type="RefSeq" id="WP_138084176.1">
    <property type="nucleotide sequence ID" value="NZ_VAUV01000001.1"/>
</dbReference>
<feature type="transmembrane region" description="Helical" evidence="1">
    <location>
        <begin position="87"/>
        <end position="106"/>
    </location>
</feature>
<keyword evidence="1" id="KW-1133">Transmembrane helix</keyword>
<accession>A0A5R8KJT5</accession>
<reference evidence="2 3" key="1">
    <citation type="submission" date="2019-05" db="EMBL/GenBank/DDBJ databases">
        <title>Verrucobacter flavum gen. nov., sp. nov. a new member of the family Verrucomicrobiaceae.</title>
        <authorList>
            <person name="Szuroczki S."/>
            <person name="Abbaszade G."/>
            <person name="Szabo A."/>
            <person name="Felfoldi T."/>
            <person name="Schumann P."/>
            <person name="Boka K."/>
            <person name="Keki Z."/>
            <person name="Toumi M."/>
            <person name="Toth E."/>
        </authorList>
    </citation>
    <scope>NUCLEOTIDE SEQUENCE [LARGE SCALE GENOMIC DNA]</scope>
    <source>
        <strain evidence="2 3">MG-N-17</strain>
    </source>
</reference>
<dbReference type="Proteomes" id="UP000306196">
    <property type="component" value="Unassembled WGS sequence"/>
</dbReference>
<comment type="caution">
    <text evidence="2">The sequence shown here is derived from an EMBL/GenBank/DDBJ whole genome shotgun (WGS) entry which is preliminary data.</text>
</comment>
<dbReference type="EMBL" id="VAUV01000001">
    <property type="protein sequence ID" value="TLD72552.1"/>
    <property type="molecule type" value="Genomic_DNA"/>
</dbReference>